<dbReference type="Pfam" id="PF15980">
    <property type="entry name" value="ComGF"/>
    <property type="match status" value="1"/>
</dbReference>
<gene>
    <name evidence="1" type="ORF">FM121_05535</name>
</gene>
<protein>
    <recommendedName>
        <fullName evidence="3">Late competence protein ComGF, access of DNA to ComEA, FIG012620</fullName>
    </recommendedName>
</protein>
<dbReference type="Proteomes" id="UP000195918">
    <property type="component" value="Unassembled WGS sequence"/>
</dbReference>
<dbReference type="OrthoDB" id="2185379at2"/>
<evidence type="ECO:0008006" key="3">
    <source>
        <dbReference type="Google" id="ProtNLM"/>
    </source>
</evidence>
<name>A0A1X6WMG8_9ENTE</name>
<sequence length="118" mass="14218">MGLLLFLQPFLVTLTRIENHLKKNDYLELQIGKIQMEKEMMSTSFIKVDENKIYYNGKDRETIIFEQYNQMIRKTSSIHGHQPIITGIKEVLFTDEDGWIRMEVTTLEEENYCYFFFY</sequence>
<dbReference type="RefSeq" id="WP_143597061.1">
    <property type="nucleotide sequence ID" value="NZ_FWFD01000008.1"/>
</dbReference>
<keyword evidence="2" id="KW-1185">Reference proteome</keyword>
<dbReference type="EMBL" id="FWFD01000008">
    <property type="protein sequence ID" value="SLM85541.1"/>
    <property type="molecule type" value="Genomic_DNA"/>
</dbReference>
<evidence type="ECO:0000313" key="2">
    <source>
        <dbReference type="Proteomes" id="UP000195918"/>
    </source>
</evidence>
<dbReference type="AlphaFoldDB" id="A0A1X6WMG8"/>
<accession>A0A1X6WMG8</accession>
<organism evidence="1 2">
    <name type="scientific">Vagococcus fluvialis bH819</name>
    <dbReference type="NCBI Taxonomy" id="1255619"/>
    <lineage>
        <taxon>Bacteria</taxon>
        <taxon>Bacillati</taxon>
        <taxon>Bacillota</taxon>
        <taxon>Bacilli</taxon>
        <taxon>Lactobacillales</taxon>
        <taxon>Enterococcaceae</taxon>
        <taxon>Vagococcus</taxon>
    </lineage>
</organism>
<dbReference type="InterPro" id="IPR016977">
    <property type="entry name" value="ComGF"/>
</dbReference>
<reference evidence="2" key="1">
    <citation type="submission" date="2017-02" db="EMBL/GenBank/DDBJ databases">
        <authorList>
            <person name="Dridi B."/>
        </authorList>
    </citation>
    <scope>NUCLEOTIDE SEQUENCE [LARGE SCALE GENOMIC DNA]</scope>
    <source>
        <strain evidence="2">bH819</strain>
    </source>
</reference>
<evidence type="ECO:0000313" key="1">
    <source>
        <dbReference type="EMBL" id="SLM85541.1"/>
    </source>
</evidence>
<proteinExistence type="predicted"/>